<dbReference type="Pfam" id="PF13091">
    <property type="entry name" value="PLDc_2"/>
    <property type="match status" value="1"/>
</dbReference>
<organism evidence="9 10">
    <name type="scientific">Pseudolycoriella hygida</name>
    <dbReference type="NCBI Taxonomy" id="35572"/>
    <lineage>
        <taxon>Eukaryota</taxon>
        <taxon>Metazoa</taxon>
        <taxon>Ecdysozoa</taxon>
        <taxon>Arthropoda</taxon>
        <taxon>Hexapoda</taxon>
        <taxon>Insecta</taxon>
        <taxon>Pterygota</taxon>
        <taxon>Neoptera</taxon>
        <taxon>Endopterygota</taxon>
        <taxon>Diptera</taxon>
        <taxon>Nematocera</taxon>
        <taxon>Sciaroidea</taxon>
        <taxon>Sciaridae</taxon>
        <taxon>Pseudolycoriella</taxon>
    </lineage>
</organism>
<dbReference type="EMBL" id="WJQU01000001">
    <property type="protein sequence ID" value="KAJ6645034.1"/>
    <property type="molecule type" value="Genomic_DNA"/>
</dbReference>
<dbReference type="InterPro" id="IPR051406">
    <property type="entry name" value="PLD_domain"/>
</dbReference>
<dbReference type="SMART" id="SM00155">
    <property type="entry name" value="PLDc"/>
    <property type="match status" value="1"/>
</dbReference>
<evidence type="ECO:0000256" key="3">
    <source>
        <dbReference type="ARBA" id="ARBA00023098"/>
    </source>
</evidence>
<feature type="signal peptide" evidence="7">
    <location>
        <begin position="1"/>
        <end position="19"/>
    </location>
</feature>
<keyword evidence="1" id="KW-0378">Hydrolase</keyword>
<sequence length="193" mass="21354">MKKLPTVIAFLSGITVGVGYNEVYKQVDPVSWHTANSETESINVCFTPPAGCGSLIAKEISKAKDSIYVQAFGLTSKKIVEQLIQAKQNGVQVQVLLDRSNLHDKYSKMSELKRAGIEVFIDKVPGIAHNKVMIIDKNKVITGSFNFTNAADNKNAENVLLIENKDIADTYLRSWLNRKEKIQQGLPPIVPNP</sequence>
<keyword evidence="7" id="KW-0732">Signal</keyword>
<dbReference type="PANTHER" id="PTHR43856:SF1">
    <property type="entry name" value="MITOCHONDRIAL CARDIOLIPIN HYDROLASE"/>
    <property type="match status" value="1"/>
</dbReference>
<evidence type="ECO:0000256" key="7">
    <source>
        <dbReference type="SAM" id="SignalP"/>
    </source>
</evidence>
<evidence type="ECO:0000256" key="6">
    <source>
        <dbReference type="ARBA" id="ARBA00043167"/>
    </source>
</evidence>
<dbReference type="PROSITE" id="PS50035">
    <property type="entry name" value="PLD"/>
    <property type="match status" value="1"/>
</dbReference>
<dbReference type="GO" id="GO:0016042">
    <property type="term" value="P:lipid catabolic process"/>
    <property type="evidence" value="ECO:0007669"/>
    <property type="project" value="UniProtKB-KW"/>
</dbReference>
<protein>
    <recommendedName>
        <fullName evidence="5">Mitochondrial cardiolipin hydrolase</fullName>
    </recommendedName>
    <alternativeName>
        <fullName evidence="6">Mitochondrial phospholipase</fullName>
    </alternativeName>
</protein>
<keyword evidence="3" id="KW-0443">Lipid metabolism</keyword>
<dbReference type="PANTHER" id="PTHR43856">
    <property type="entry name" value="CARDIOLIPIN HYDROLASE"/>
    <property type="match status" value="1"/>
</dbReference>
<evidence type="ECO:0000256" key="2">
    <source>
        <dbReference type="ARBA" id="ARBA00022963"/>
    </source>
</evidence>
<keyword evidence="2" id="KW-0442">Lipid degradation</keyword>
<feature type="domain" description="PLD phosphodiesterase" evidence="8">
    <location>
        <begin position="124"/>
        <end position="151"/>
    </location>
</feature>
<dbReference type="OrthoDB" id="5205528at2759"/>
<feature type="chain" id="PRO_5040152608" description="Mitochondrial cardiolipin hydrolase" evidence="7">
    <location>
        <begin position="20"/>
        <end position="193"/>
    </location>
</feature>
<dbReference type="Proteomes" id="UP001151699">
    <property type="component" value="Chromosome A"/>
</dbReference>
<dbReference type="InterPro" id="IPR025202">
    <property type="entry name" value="PLD-like_dom"/>
</dbReference>
<dbReference type="Gene3D" id="3.30.870.10">
    <property type="entry name" value="Endonuclease Chain A"/>
    <property type="match status" value="1"/>
</dbReference>
<dbReference type="CDD" id="cd09170">
    <property type="entry name" value="PLDc_Nuc"/>
    <property type="match status" value="1"/>
</dbReference>
<evidence type="ECO:0000256" key="1">
    <source>
        <dbReference type="ARBA" id="ARBA00022801"/>
    </source>
</evidence>
<dbReference type="AlphaFoldDB" id="A0A9Q0N9B3"/>
<evidence type="ECO:0000313" key="9">
    <source>
        <dbReference type="EMBL" id="KAJ6645034.1"/>
    </source>
</evidence>
<dbReference type="GO" id="GO:0016891">
    <property type="term" value="F:RNA endonuclease activity producing 5'-phosphomonoesters, hydrolytic mechanism"/>
    <property type="evidence" value="ECO:0007669"/>
    <property type="project" value="TreeGrafter"/>
</dbReference>
<comment type="similarity">
    <text evidence="4">Belongs to the phospholipase D family. MitoPLD/Zucchini subfamily.</text>
</comment>
<evidence type="ECO:0000259" key="8">
    <source>
        <dbReference type="PROSITE" id="PS50035"/>
    </source>
</evidence>
<keyword evidence="10" id="KW-1185">Reference proteome</keyword>
<evidence type="ECO:0000313" key="10">
    <source>
        <dbReference type="Proteomes" id="UP001151699"/>
    </source>
</evidence>
<accession>A0A9Q0N9B3</accession>
<gene>
    <name evidence="9" type="primary">pld</name>
    <name evidence="9" type="ORF">Bhyg_00235</name>
</gene>
<dbReference type="InterPro" id="IPR001736">
    <property type="entry name" value="PLipase_D/transphosphatidylase"/>
</dbReference>
<name>A0A9Q0N9B3_9DIPT</name>
<evidence type="ECO:0000256" key="4">
    <source>
        <dbReference type="ARBA" id="ARBA00038012"/>
    </source>
</evidence>
<evidence type="ECO:0000256" key="5">
    <source>
        <dbReference type="ARBA" id="ARBA00040549"/>
    </source>
</evidence>
<reference evidence="9" key="1">
    <citation type="submission" date="2022-07" db="EMBL/GenBank/DDBJ databases">
        <authorList>
            <person name="Trinca V."/>
            <person name="Uliana J.V.C."/>
            <person name="Torres T.T."/>
            <person name="Ward R.J."/>
            <person name="Monesi N."/>
        </authorList>
    </citation>
    <scope>NUCLEOTIDE SEQUENCE</scope>
    <source>
        <strain evidence="9">HSMRA1968</strain>
        <tissue evidence="9">Whole embryos</tissue>
    </source>
</reference>
<proteinExistence type="inferred from homology"/>
<dbReference type="SUPFAM" id="SSF56024">
    <property type="entry name" value="Phospholipase D/nuclease"/>
    <property type="match status" value="1"/>
</dbReference>
<comment type="caution">
    <text evidence="9">The sequence shown here is derived from an EMBL/GenBank/DDBJ whole genome shotgun (WGS) entry which is preliminary data.</text>
</comment>